<dbReference type="EMBL" id="LKEB01000028">
    <property type="protein sequence ID" value="ROW10735.1"/>
    <property type="molecule type" value="Genomic_DNA"/>
</dbReference>
<sequence>MEKELDATSASGPTFPRFNDLPFELRDMIWTESPPLDESEVLEYTHERARHQWCVCCGPIVEVDFPVILHVCHESRSVALKHFFIRQVLDNYRPEDWRNKTCDHISHRDMADSNDMESMSELSSYSDQDSSTFDEDDRFDGDDEDFSPKLYSYNGHIEESPTGGSPSGDHGTECDLDESLAAPQPADEMSDTGSEFSDADSEDTSESEIPVARCYVACRHFRPELDYMFVDDDNLGDFEDVMREDKPWLPQHLALCFHAFYHVWVHREGEFAGARVEDCLQLKSVSVVVPSGGEQTENKGKHWQPRLKVNILEGSADFIRDMRYMFRLDPPTNASNWQMVTLKRIEGRKLDSVQREFDLLRCEGRDFIIKNAIDSYEGDFEYPQKLQAGLAACTNLRTMIDTVPYSKLYVYPFMTGDLLQFSQRPLSEEQRRYILKSALTGLAELHDRNIFHTDIKPNNILLDYKEEPNGNLVIQDVKLADLEDAVQLKPGTAIRGGVLGNKLWRSPEAWTGAVQGTPSDVFSFGVVAIYVMTNEMVFYYAFTDEQVTGDDAWRHILHRHVDLFAVDTEDLMGLLEHVGGEGSPWYDRIADIAGSFSKEEPRRPFALHTFVDETFRDLVVKMTNLDPKRRITAREALAHPWFTQTRPGRYYPSKA</sequence>
<evidence type="ECO:0000256" key="1">
    <source>
        <dbReference type="SAM" id="MobiDB-lite"/>
    </source>
</evidence>
<protein>
    <recommendedName>
        <fullName evidence="2">Protein kinase domain-containing protein</fullName>
    </recommendedName>
</protein>
<dbReference type="Pfam" id="PF20150">
    <property type="entry name" value="2EXR"/>
    <property type="match status" value="1"/>
</dbReference>
<reference evidence="3 4" key="1">
    <citation type="submission" date="2015-09" db="EMBL/GenBank/DDBJ databases">
        <title>Host preference determinants of Valsa canker pathogens revealed by comparative genomics.</title>
        <authorList>
            <person name="Yin Z."/>
            <person name="Huang L."/>
        </authorList>
    </citation>
    <scope>NUCLEOTIDE SEQUENCE [LARGE SCALE GENOMIC DNA]</scope>
    <source>
        <strain evidence="3 4">SXYLt</strain>
    </source>
</reference>
<evidence type="ECO:0000259" key="2">
    <source>
        <dbReference type="PROSITE" id="PS50011"/>
    </source>
</evidence>
<feature type="compositionally biased region" description="Low complexity" evidence="1">
    <location>
        <begin position="116"/>
        <end position="131"/>
    </location>
</feature>
<dbReference type="SMART" id="SM00220">
    <property type="entry name" value="S_TKc"/>
    <property type="match status" value="1"/>
</dbReference>
<dbReference type="GO" id="GO:0044773">
    <property type="term" value="P:mitotic DNA damage checkpoint signaling"/>
    <property type="evidence" value="ECO:0007669"/>
    <property type="project" value="TreeGrafter"/>
</dbReference>
<dbReference type="GO" id="GO:0004674">
    <property type="term" value="F:protein serine/threonine kinase activity"/>
    <property type="evidence" value="ECO:0007669"/>
    <property type="project" value="TreeGrafter"/>
</dbReference>
<dbReference type="GO" id="GO:0005634">
    <property type="term" value="C:nucleus"/>
    <property type="evidence" value="ECO:0007669"/>
    <property type="project" value="TreeGrafter"/>
</dbReference>
<dbReference type="PANTHER" id="PTHR44167:SF30">
    <property type="entry name" value="PHOSPHORYLASE KINASE"/>
    <property type="match status" value="1"/>
</dbReference>
<dbReference type="PANTHER" id="PTHR44167">
    <property type="entry name" value="OVARIAN-SPECIFIC SERINE/THREONINE-PROTEIN KINASE LOK-RELATED"/>
    <property type="match status" value="1"/>
</dbReference>
<dbReference type="InterPro" id="IPR008271">
    <property type="entry name" value="Ser/Thr_kinase_AS"/>
</dbReference>
<evidence type="ECO:0000313" key="4">
    <source>
        <dbReference type="Proteomes" id="UP000285146"/>
    </source>
</evidence>
<gene>
    <name evidence="3" type="ORF">VPNG_05086</name>
</gene>
<dbReference type="InterPro" id="IPR045518">
    <property type="entry name" value="2EXR"/>
</dbReference>
<dbReference type="Gene3D" id="1.10.510.10">
    <property type="entry name" value="Transferase(Phosphotransferase) domain 1"/>
    <property type="match status" value="1"/>
</dbReference>
<dbReference type="GO" id="GO:0005524">
    <property type="term" value="F:ATP binding"/>
    <property type="evidence" value="ECO:0007669"/>
    <property type="project" value="InterPro"/>
</dbReference>
<proteinExistence type="predicted"/>
<dbReference type="PROSITE" id="PS50011">
    <property type="entry name" value="PROTEIN_KINASE_DOM"/>
    <property type="match status" value="1"/>
</dbReference>
<dbReference type="Proteomes" id="UP000285146">
    <property type="component" value="Unassembled WGS sequence"/>
</dbReference>
<dbReference type="Pfam" id="PF00069">
    <property type="entry name" value="Pkinase"/>
    <property type="match status" value="1"/>
</dbReference>
<name>A0A423X4G4_9PEZI</name>
<dbReference type="PROSITE" id="PS00108">
    <property type="entry name" value="PROTEIN_KINASE_ST"/>
    <property type="match status" value="1"/>
</dbReference>
<dbReference type="AlphaFoldDB" id="A0A423X4G4"/>
<feature type="region of interest" description="Disordered" evidence="1">
    <location>
        <begin position="108"/>
        <end position="207"/>
    </location>
</feature>
<dbReference type="InParanoid" id="A0A423X4G4"/>
<organism evidence="3 4">
    <name type="scientific">Cytospora leucostoma</name>
    <dbReference type="NCBI Taxonomy" id="1230097"/>
    <lineage>
        <taxon>Eukaryota</taxon>
        <taxon>Fungi</taxon>
        <taxon>Dikarya</taxon>
        <taxon>Ascomycota</taxon>
        <taxon>Pezizomycotina</taxon>
        <taxon>Sordariomycetes</taxon>
        <taxon>Sordariomycetidae</taxon>
        <taxon>Diaporthales</taxon>
        <taxon>Cytosporaceae</taxon>
        <taxon>Cytospora</taxon>
    </lineage>
</organism>
<feature type="domain" description="Protein kinase" evidence="2">
    <location>
        <begin position="305"/>
        <end position="642"/>
    </location>
</feature>
<feature type="compositionally biased region" description="Acidic residues" evidence="1">
    <location>
        <begin position="197"/>
        <end position="206"/>
    </location>
</feature>
<accession>A0A423X4G4</accession>
<comment type="caution">
    <text evidence="3">The sequence shown here is derived from an EMBL/GenBank/DDBJ whole genome shotgun (WGS) entry which is preliminary data.</text>
</comment>
<dbReference type="STRING" id="1230097.A0A423X4G4"/>
<dbReference type="OrthoDB" id="4062651at2759"/>
<dbReference type="SUPFAM" id="SSF56112">
    <property type="entry name" value="Protein kinase-like (PK-like)"/>
    <property type="match status" value="1"/>
</dbReference>
<feature type="compositionally biased region" description="Acidic residues" evidence="1">
    <location>
        <begin position="132"/>
        <end position="145"/>
    </location>
</feature>
<keyword evidence="4" id="KW-1185">Reference proteome</keyword>
<evidence type="ECO:0000313" key="3">
    <source>
        <dbReference type="EMBL" id="ROW10735.1"/>
    </source>
</evidence>
<dbReference type="InterPro" id="IPR000719">
    <property type="entry name" value="Prot_kinase_dom"/>
</dbReference>
<dbReference type="InterPro" id="IPR011009">
    <property type="entry name" value="Kinase-like_dom_sf"/>
</dbReference>